<dbReference type="InterPro" id="IPR032687">
    <property type="entry name" value="AraC-type_N"/>
</dbReference>
<dbReference type="Pfam" id="PF12625">
    <property type="entry name" value="Arabinose_bd"/>
    <property type="match status" value="1"/>
</dbReference>
<evidence type="ECO:0000256" key="3">
    <source>
        <dbReference type="ARBA" id="ARBA00023163"/>
    </source>
</evidence>
<protein>
    <submittedName>
        <fullName evidence="5">AraC family transcriptional regulator</fullName>
    </submittedName>
</protein>
<dbReference type="InterPro" id="IPR009057">
    <property type="entry name" value="Homeodomain-like_sf"/>
</dbReference>
<reference evidence="5" key="2">
    <citation type="submission" date="2023-01" db="EMBL/GenBank/DDBJ databases">
        <title>Draft genome sequence of Litoribrevibacter albus strain NBRC 110071.</title>
        <authorList>
            <person name="Sun Q."/>
            <person name="Mori K."/>
        </authorList>
    </citation>
    <scope>NUCLEOTIDE SEQUENCE</scope>
    <source>
        <strain evidence="5">NBRC 110071</strain>
    </source>
</reference>
<dbReference type="GO" id="GO:0000976">
    <property type="term" value="F:transcription cis-regulatory region binding"/>
    <property type="evidence" value="ECO:0007669"/>
    <property type="project" value="TreeGrafter"/>
</dbReference>
<feature type="domain" description="HTH araC/xylS-type" evidence="4">
    <location>
        <begin position="212"/>
        <end position="310"/>
    </location>
</feature>
<dbReference type="PROSITE" id="PS01124">
    <property type="entry name" value="HTH_ARAC_FAMILY_2"/>
    <property type="match status" value="1"/>
</dbReference>
<comment type="caution">
    <text evidence="5">The sequence shown here is derived from an EMBL/GenBank/DDBJ whole genome shotgun (WGS) entry which is preliminary data.</text>
</comment>
<name>A0AA37SBM4_9GAMM</name>
<keyword evidence="3" id="KW-0804">Transcription</keyword>
<dbReference type="GO" id="GO:0003700">
    <property type="term" value="F:DNA-binding transcription factor activity"/>
    <property type="evidence" value="ECO:0007669"/>
    <property type="project" value="InterPro"/>
</dbReference>
<dbReference type="PRINTS" id="PR00032">
    <property type="entry name" value="HTHARAC"/>
</dbReference>
<keyword evidence="2" id="KW-0238">DNA-binding</keyword>
<keyword evidence="1" id="KW-0805">Transcription regulation</keyword>
<proteinExistence type="predicted"/>
<evidence type="ECO:0000313" key="6">
    <source>
        <dbReference type="Proteomes" id="UP001161389"/>
    </source>
</evidence>
<evidence type="ECO:0000259" key="4">
    <source>
        <dbReference type="PROSITE" id="PS01124"/>
    </source>
</evidence>
<dbReference type="AlphaFoldDB" id="A0AA37SBM4"/>
<organism evidence="5 6">
    <name type="scientific">Litoribrevibacter albus</name>
    <dbReference type="NCBI Taxonomy" id="1473156"/>
    <lineage>
        <taxon>Bacteria</taxon>
        <taxon>Pseudomonadati</taxon>
        <taxon>Pseudomonadota</taxon>
        <taxon>Gammaproteobacteria</taxon>
        <taxon>Oceanospirillales</taxon>
        <taxon>Oceanospirillaceae</taxon>
        <taxon>Litoribrevibacter</taxon>
    </lineage>
</organism>
<dbReference type="PANTHER" id="PTHR47894:SF1">
    <property type="entry name" value="HTH-TYPE TRANSCRIPTIONAL REGULATOR VQSM"/>
    <property type="match status" value="1"/>
</dbReference>
<keyword evidence="6" id="KW-1185">Reference proteome</keyword>
<evidence type="ECO:0000256" key="1">
    <source>
        <dbReference type="ARBA" id="ARBA00023015"/>
    </source>
</evidence>
<dbReference type="SMART" id="SM00342">
    <property type="entry name" value="HTH_ARAC"/>
    <property type="match status" value="1"/>
</dbReference>
<dbReference type="Pfam" id="PF12833">
    <property type="entry name" value="HTH_18"/>
    <property type="match status" value="1"/>
</dbReference>
<accession>A0AA37SBM4</accession>
<dbReference type="SUPFAM" id="SSF46689">
    <property type="entry name" value="Homeodomain-like"/>
    <property type="match status" value="1"/>
</dbReference>
<evidence type="ECO:0000313" key="5">
    <source>
        <dbReference type="EMBL" id="GLQ31536.1"/>
    </source>
</evidence>
<dbReference type="EMBL" id="BSNM01000013">
    <property type="protein sequence ID" value="GLQ31536.1"/>
    <property type="molecule type" value="Genomic_DNA"/>
</dbReference>
<dbReference type="PANTHER" id="PTHR47894">
    <property type="entry name" value="HTH-TYPE TRANSCRIPTIONAL REGULATOR GADX"/>
    <property type="match status" value="1"/>
</dbReference>
<reference evidence="5" key="1">
    <citation type="journal article" date="2014" name="Int. J. Syst. Evol. Microbiol.">
        <title>Complete genome sequence of Corynebacterium casei LMG S-19264T (=DSM 44701T), isolated from a smear-ripened cheese.</title>
        <authorList>
            <consortium name="US DOE Joint Genome Institute (JGI-PGF)"/>
            <person name="Walter F."/>
            <person name="Albersmeier A."/>
            <person name="Kalinowski J."/>
            <person name="Ruckert C."/>
        </authorList>
    </citation>
    <scope>NUCLEOTIDE SEQUENCE</scope>
    <source>
        <strain evidence="5">NBRC 110071</strain>
    </source>
</reference>
<dbReference type="GO" id="GO:0005829">
    <property type="term" value="C:cytosol"/>
    <property type="evidence" value="ECO:0007669"/>
    <property type="project" value="TreeGrafter"/>
</dbReference>
<dbReference type="Gene3D" id="1.10.10.60">
    <property type="entry name" value="Homeodomain-like"/>
    <property type="match status" value="1"/>
</dbReference>
<evidence type="ECO:0000256" key="2">
    <source>
        <dbReference type="ARBA" id="ARBA00023125"/>
    </source>
</evidence>
<dbReference type="InterPro" id="IPR020449">
    <property type="entry name" value="Tscrpt_reg_AraC-type_HTH"/>
</dbReference>
<sequence>MESEGLQCPALSHKLDEANRHERIPIEQWWQLLEDLAEKTDDPAVGLRVGRHAQPQDVGVLGYLAASCDTLGQALLRLNRFQLLLHDLSFTWVRQEGPNLYFGWAGDRGASTALSNEVLVSGLLTVMDTLTSPNRGRPVLIEFPDGQPGKRDLYERFFGCPVQFGCETLALRVPTALLGLPINSRDPQLRQVLDQQAEAMSRSLSGADEFLRQFQQAMMAGLEEGQLSMAWLSRKLRTPVRSLYRSLQQREKTYKGLLDELRLELAYQYLGDPALSLPEIALMLGYSEQSAFSRAFRKWTGQAPLRYRKGLDQR</sequence>
<dbReference type="InterPro" id="IPR018060">
    <property type="entry name" value="HTH_AraC"/>
</dbReference>
<gene>
    <name evidence="5" type="ORF">GCM10007876_20150</name>
</gene>
<dbReference type="Proteomes" id="UP001161389">
    <property type="component" value="Unassembled WGS sequence"/>
</dbReference>